<feature type="domain" description="RNase III" evidence="17">
    <location>
        <begin position="1216"/>
        <end position="1356"/>
    </location>
</feature>
<evidence type="ECO:0000256" key="12">
    <source>
        <dbReference type="ARBA" id="ARBA00022884"/>
    </source>
</evidence>
<dbReference type="GO" id="GO:0046872">
    <property type="term" value="F:metal ion binding"/>
    <property type="evidence" value="ECO:0007669"/>
    <property type="project" value="UniProtKB-KW"/>
</dbReference>
<dbReference type="InterPro" id="IPR036085">
    <property type="entry name" value="PAZ_dom_sf"/>
</dbReference>
<dbReference type="KEGG" id="tut:107361776"/>
<feature type="domain" description="RNase III" evidence="17">
    <location>
        <begin position="1411"/>
        <end position="1571"/>
    </location>
</feature>
<dbReference type="GO" id="GO:0003723">
    <property type="term" value="F:RNA binding"/>
    <property type="evidence" value="ECO:0007669"/>
    <property type="project" value="UniProtKB-UniRule"/>
</dbReference>
<keyword evidence="10" id="KW-0067">ATP-binding</keyword>
<evidence type="ECO:0000256" key="1">
    <source>
        <dbReference type="ARBA" id="ARBA00001936"/>
    </source>
</evidence>
<proteinExistence type="inferred from homology"/>
<dbReference type="Pfam" id="PF00636">
    <property type="entry name" value="Ribonuclease_3"/>
    <property type="match status" value="2"/>
</dbReference>
<evidence type="ECO:0000313" key="21">
    <source>
        <dbReference type="EnsemblMetazoa" id="tetur07g00990.1"/>
    </source>
</evidence>
<dbReference type="FunFam" id="1.10.1520.10:FF:000004">
    <property type="entry name" value="Endoribonuclease dicer-like 1"/>
    <property type="match status" value="1"/>
</dbReference>
<dbReference type="HOGENOM" id="CLU_000907_4_4_1"/>
<evidence type="ECO:0000259" key="19">
    <source>
        <dbReference type="PROSITE" id="PS51194"/>
    </source>
</evidence>
<dbReference type="Pfam" id="PF00271">
    <property type="entry name" value="Helicase_C"/>
    <property type="match status" value="1"/>
</dbReference>
<keyword evidence="4" id="KW-0479">Metal-binding</keyword>
<sequence length="1668" mass="191489">MVKTRKRVVDKIPRPYQLEALDKALSNNTILCLPTGSGKTFIATIVLKEHAGELNLPYNENGKRAFFLVPNQVLVQQQAKAIENDTTFNVGRFSGTSKDKDGTGIDDWTKAYWDLIFMKYQVLVMTRKIFFDIIASGHIKTSSIAVIIFDEAHHGAPNAKGKNTNHDYVRIMEILKEKGHSNIRIIGLTASLINNRWVDENKLESMIKEIGNTYCADVFSPETSKISNANEIIWTFKVPEGWDAEFPDAVKSYLSKMSSLIGSISGMKKNQSIHHEDLSMVEEMLGNAANPIPLDLIKNTFTDLEHIFSTFGPWATHRTVAFVLESYERELELINHLENSYNEIIQHVISLLKNLEKSLRENLVRMSKRDALLAGIPNKMLRLLQFLYEFNRKKDSDPISAIIFVERRLDAYVLSSWLSNIAQFVSGFDFIKCDFTVGFSSYNPFPFNSQFRKKQETVITRFREKTLNILVSTSVLEEGLDINHCNCIVRYDKPTNYRAYVQSKGRARSNGAYFIFFAKEAEIDATERDIEKFRDTERKLRFLSKPCQAEDSQVKNSFEMLQTSAGGILPLYEAKTRVIFYCDHLPADGYTVKMPKKDISIHRNAATNFQLFKCKLTLPKISPYHKLPIFGRKCSTAAEAEASAYFEAAKELWAHQELDDSFRPLDRKTLIARLMKKYNLDIDRTEMKEWEEQKAAIKRSNQRKKRKERIALPPKPGTKKKRRQYPIIFSDKLKGYQSMDSPCWLYKVSAKNEKQEETSRLGLISFYPLPLEEIEGKMLIYSSKENLTISLELIENFVLKEQQLENIRHFQEFIFSGCLKIGVRDESKESSIFFTAAVSAYHLLYIFLTDDKNIDYQLLKQTYHRRPIQPSDYSSLTGALISKNYGVNQRGLLVVKEVDFTLSPKSPFVNESYATFEDYYKTRYGIKSLKSDQPLLCCHAAPTKTFFPCQPDRKAMKLANSPQIVHLVPELCSYEYFSYEYLDIIYTIPAISSVINQYLNASAIRRRLCSEIGYGIAEIPVDEKYNWDQRYKFTNFPEMKVKIAEYTKPKESIDLSCVIVDHISPSNGGNMETQDVSHPEDTDDSDSEDSDDSEEDDDDSSSETAEDDEDETSMNTSEDTYNTVYQNLPVVIKRANDSSLFNELTPVAQPSIAKVSWNGNNVKLNHNLLQDYEKKLKTFNLRSWKSSQNGSNGVDFNELDSDNDSAKETNHYVSTTPIYTDKLSLFKYGLPIELIVEAFTTKKADSKINLERLEIIGDSFLKYIVSALLFLQLNDLNEARITYLKMTLVSNFYLLHLGRSKGLAQYINDKTFLPRLNWLPPFYSSANRNFTEQEISDKSVADMMEALLGAHLICLGEKAAISFLSWIGMPLFTSFNFDSLMNDNSYLPSYHDTVPIENPAEIQAAWRCGNLSKLEQKLGYTFKRKDLLIEALTHPSWSRSHFNSYQRLEFLGDAILDYLITSYIFDNQKYQHLKPGEVTIIRQALVNNDYFATISLVNGFDKFIFHLSPTLYKEINTFREQLTKADLFGENKIKLGSFLLDNLEMETLTEPPKALGDIFESIAGAIYLDSGNSLSTVWHIYCKFFCNELEFFCANVPKSPILRLFEAFPFAKFVSEKLPNKESKRKRLNLIVDGWSFKVDETKLLEDAMNKRTEKHYLVLSALNKLAK</sequence>
<evidence type="ECO:0000256" key="14">
    <source>
        <dbReference type="ARBA" id="ARBA00035116"/>
    </source>
</evidence>
<dbReference type="Gene3D" id="2.170.260.10">
    <property type="entry name" value="paz domain"/>
    <property type="match status" value="1"/>
</dbReference>
<keyword evidence="11" id="KW-0460">Magnesium</keyword>
<dbReference type="Pfam" id="PF00270">
    <property type="entry name" value="DEAD"/>
    <property type="match status" value="1"/>
</dbReference>
<dbReference type="Pfam" id="PF02170">
    <property type="entry name" value="PAZ"/>
    <property type="match status" value="1"/>
</dbReference>
<evidence type="ECO:0000256" key="9">
    <source>
        <dbReference type="ARBA" id="ARBA00022806"/>
    </source>
</evidence>
<feature type="domain" description="Helicase ATP-binding" evidence="18">
    <location>
        <begin position="20"/>
        <end position="210"/>
    </location>
</feature>
<keyword evidence="3" id="KW-0540">Nuclease</keyword>
<dbReference type="SMART" id="SM00535">
    <property type="entry name" value="RIBOc"/>
    <property type="match status" value="2"/>
</dbReference>
<evidence type="ECO:0000256" key="8">
    <source>
        <dbReference type="ARBA" id="ARBA00022801"/>
    </source>
</evidence>
<accession>T1K8D9</accession>
<evidence type="ECO:0000256" key="5">
    <source>
        <dbReference type="ARBA" id="ARBA00022737"/>
    </source>
</evidence>
<dbReference type="InterPro" id="IPR027417">
    <property type="entry name" value="P-loop_NTPase"/>
</dbReference>
<dbReference type="SUPFAM" id="SSF69065">
    <property type="entry name" value="RNase III domain-like"/>
    <property type="match status" value="2"/>
</dbReference>
<dbReference type="PROSITE" id="PS51327">
    <property type="entry name" value="DICER_DSRBF"/>
    <property type="match status" value="1"/>
</dbReference>
<dbReference type="SUPFAM" id="SSF52540">
    <property type="entry name" value="P-loop containing nucleoside triphosphate hydrolases"/>
    <property type="match status" value="1"/>
</dbReference>
<keyword evidence="9" id="KW-0347">Helicase</keyword>
<evidence type="ECO:0000256" key="10">
    <source>
        <dbReference type="ARBA" id="ARBA00022840"/>
    </source>
</evidence>
<evidence type="ECO:0008006" key="23">
    <source>
        <dbReference type="Google" id="ProtNLM"/>
    </source>
</evidence>
<name>T1K8D9_TETUR</name>
<feature type="compositionally biased region" description="Polar residues" evidence="16">
    <location>
        <begin position="1064"/>
        <end position="1074"/>
    </location>
</feature>
<dbReference type="InterPro" id="IPR011545">
    <property type="entry name" value="DEAD/DEAH_box_helicase_dom"/>
</dbReference>
<dbReference type="Gene3D" id="1.10.1520.10">
    <property type="entry name" value="Ribonuclease III domain"/>
    <property type="match status" value="2"/>
</dbReference>
<evidence type="ECO:0000256" key="4">
    <source>
        <dbReference type="ARBA" id="ARBA00022723"/>
    </source>
</evidence>
<dbReference type="Gene3D" id="3.40.50.300">
    <property type="entry name" value="P-loop containing nucleotide triphosphate hydrolases"/>
    <property type="match status" value="2"/>
</dbReference>
<dbReference type="InterPro" id="IPR036389">
    <property type="entry name" value="RNase_III_sf"/>
</dbReference>
<comment type="cofactor">
    <cofactor evidence="2">
        <name>Mg(2+)</name>
        <dbReference type="ChEBI" id="CHEBI:18420"/>
    </cofactor>
</comment>
<dbReference type="OMA" id="YHVNRMC"/>
<evidence type="ECO:0000256" key="2">
    <source>
        <dbReference type="ARBA" id="ARBA00001946"/>
    </source>
</evidence>
<feature type="compositionally biased region" description="Basic residues" evidence="16">
    <location>
        <begin position="696"/>
        <end position="708"/>
    </location>
</feature>
<dbReference type="STRING" id="32264.T1K8D9"/>
<evidence type="ECO:0000256" key="13">
    <source>
        <dbReference type="ARBA" id="ARBA00023211"/>
    </source>
</evidence>
<dbReference type="InterPro" id="IPR003100">
    <property type="entry name" value="PAZ_dom"/>
</dbReference>
<dbReference type="PROSITE" id="PS50142">
    <property type="entry name" value="RNASE_3_2"/>
    <property type="match status" value="2"/>
</dbReference>
<comment type="similarity">
    <text evidence="14 15">Belongs to the helicase family. Dicer subfamily.</text>
</comment>
<reference evidence="22" key="1">
    <citation type="submission" date="2011-08" db="EMBL/GenBank/DDBJ databases">
        <authorList>
            <person name="Rombauts S."/>
        </authorList>
    </citation>
    <scope>NUCLEOTIDE SEQUENCE</scope>
    <source>
        <strain evidence="22">London</strain>
    </source>
</reference>
<keyword evidence="12 15" id="KW-0694">RNA-binding</keyword>
<dbReference type="GO" id="GO:0005524">
    <property type="term" value="F:ATP binding"/>
    <property type="evidence" value="ECO:0007669"/>
    <property type="project" value="UniProtKB-KW"/>
</dbReference>
<comment type="cofactor">
    <cofactor evidence="1">
        <name>Mn(2+)</name>
        <dbReference type="ChEBI" id="CHEBI:29035"/>
    </cofactor>
</comment>
<dbReference type="Proteomes" id="UP000015104">
    <property type="component" value="Unassembled WGS sequence"/>
</dbReference>
<gene>
    <name evidence="21" type="primary">107361776</name>
</gene>
<feature type="compositionally biased region" description="Acidic residues" evidence="16">
    <location>
        <begin position="1081"/>
        <end position="1112"/>
    </location>
</feature>
<dbReference type="CDD" id="cd18034">
    <property type="entry name" value="DEXHc_dicer"/>
    <property type="match status" value="1"/>
</dbReference>
<evidence type="ECO:0000256" key="7">
    <source>
        <dbReference type="ARBA" id="ARBA00022759"/>
    </source>
</evidence>
<organism evidence="21 22">
    <name type="scientific">Tetranychus urticae</name>
    <name type="common">Two-spotted spider mite</name>
    <dbReference type="NCBI Taxonomy" id="32264"/>
    <lineage>
        <taxon>Eukaryota</taxon>
        <taxon>Metazoa</taxon>
        <taxon>Ecdysozoa</taxon>
        <taxon>Arthropoda</taxon>
        <taxon>Chelicerata</taxon>
        <taxon>Arachnida</taxon>
        <taxon>Acari</taxon>
        <taxon>Acariformes</taxon>
        <taxon>Trombidiformes</taxon>
        <taxon>Prostigmata</taxon>
        <taxon>Eleutherengona</taxon>
        <taxon>Raphignathae</taxon>
        <taxon>Tetranychoidea</taxon>
        <taxon>Tetranychidae</taxon>
        <taxon>Tetranychus</taxon>
    </lineage>
</organism>
<keyword evidence="5" id="KW-0677">Repeat</keyword>
<dbReference type="GO" id="GO:0004525">
    <property type="term" value="F:ribonuclease III activity"/>
    <property type="evidence" value="ECO:0007669"/>
    <property type="project" value="InterPro"/>
</dbReference>
<keyword evidence="13" id="KW-0464">Manganese</keyword>
<dbReference type="InterPro" id="IPR038248">
    <property type="entry name" value="Dicer_dimer_sf"/>
</dbReference>
<evidence type="ECO:0000256" key="16">
    <source>
        <dbReference type="SAM" id="MobiDB-lite"/>
    </source>
</evidence>
<dbReference type="SMART" id="SM00490">
    <property type="entry name" value="HELICc"/>
    <property type="match status" value="1"/>
</dbReference>
<evidence type="ECO:0000259" key="20">
    <source>
        <dbReference type="PROSITE" id="PS51327"/>
    </source>
</evidence>
<dbReference type="SMART" id="SM00949">
    <property type="entry name" value="PAZ"/>
    <property type="match status" value="1"/>
</dbReference>
<keyword evidence="8" id="KW-0378">Hydrolase</keyword>
<dbReference type="eggNOG" id="KOG0701">
    <property type="taxonomic scope" value="Eukaryota"/>
</dbReference>
<evidence type="ECO:0000256" key="3">
    <source>
        <dbReference type="ARBA" id="ARBA00022722"/>
    </source>
</evidence>
<dbReference type="PANTHER" id="PTHR14950">
    <property type="entry name" value="DICER-RELATED"/>
    <property type="match status" value="1"/>
</dbReference>
<protein>
    <recommendedName>
        <fullName evidence="23">Dicer-2</fullName>
    </recommendedName>
</protein>
<dbReference type="EnsemblMetazoa" id="tetur07g00990.1">
    <property type="protein sequence ID" value="tetur07g00990.1"/>
    <property type="gene ID" value="tetur07g00990"/>
</dbReference>
<feature type="domain" description="Dicer dsRNA-binding fold" evidence="20">
    <location>
        <begin position="574"/>
        <end position="672"/>
    </location>
</feature>
<evidence type="ECO:0000259" key="17">
    <source>
        <dbReference type="PROSITE" id="PS50142"/>
    </source>
</evidence>
<dbReference type="PROSITE" id="PS51192">
    <property type="entry name" value="HELICASE_ATP_BIND_1"/>
    <property type="match status" value="1"/>
</dbReference>
<dbReference type="PROSITE" id="PS51194">
    <property type="entry name" value="HELICASE_CTER"/>
    <property type="match status" value="1"/>
</dbReference>
<keyword evidence="22" id="KW-1185">Reference proteome</keyword>
<keyword evidence="7" id="KW-0255">Endonuclease</keyword>
<evidence type="ECO:0000259" key="18">
    <source>
        <dbReference type="PROSITE" id="PS51192"/>
    </source>
</evidence>
<feature type="region of interest" description="Disordered" evidence="16">
    <location>
        <begin position="693"/>
        <end position="722"/>
    </location>
</feature>
<dbReference type="SUPFAM" id="SSF101690">
    <property type="entry name" value="PAZ domain"/>
    <property type="match status" value="1"/>
</dbReference>
<dbReference type="GO" id="GO:0006396">
    <property type="term" value="P:RNA processing"/>
    <property type="evidence" value="ECO:0007669"/>
    <property type="project" value="InterPro"/>
</dbReference>
<reference evidence="21" key="2">
    <citation type="submission" date="2015-06" db="UniProtKB">
        <authorList>
            <consortium name="EnsemblMetazoa"/>
        </authorList>
    </citation>
    <scope>IDENTIFICATION</scope>
</reference>
<dbReference type="InterPro" id="IPR001650">
    <property type="entry name" value="Helicase_C-like"/>
</dbReference>
<dbReference type="GO" id="GO:0004386">
    <property type="term" value="F:helicase activity"/>
    <property type="evidence" value="ECO:0007669"/>
    <property type="project" value="UniProtKB-KW"/>
</dbReference>
<dbReference type="PROSITE" id="PS00517">
    <property type="entry name" value="RNASE_3_1"/>
    <property type="match status" value="1"/>
</dbReference>
<dbReference type="EMBL" id="CAEY01001874">
    <property type="status" value="NOT_ANNOTATED_CDS"/>
    <property type="molecule type" value="Genomic_DNA"/>
</dbReference>
<feature type="domain" description="Helicase C-terminal" evidence="19">
    <location>
        <begin position="382"/>
        <end position="558"/>
    </location>
</feature>
<evidence type="ECO:0000313" key="22">
    <source>
        <dbReference type="Proteomes" id="UP000015104"/>
    </source>
</evidence>
<dbReference type="InterPro" id="IPR014001">
    <property type="entry name" value="Helicase_ATP-bd"/>
</dbReference>
<dbReference type="OrthoDB" id="6513042at2759"/>
<keyword evidence="6" id="KW-0547">Nucleotide-binding</keyword>
<dbReference type="Gene3D" id="3.30.160.380">
    <property type="entry name" value="Dicer dimerisation domain"/>
    <property type="match status" value="1"/>
</dbReference>
<dbReference type="CDD" id="cd00593">
    <property type="entry name" value="RIBOc"/>
    <property type="match status" value="2"/>
</dbReference>
<dbReference type="InterPro" id="IPR005034">
    <property type="entry name" value="Dicer_dimerisation"/>
</dbReference>
<evidence type="ECO:0000256" key="15">
    <source>
        <dbReference type="PROSITE-ProRule" id="PRU00657"/>
    </source>
</evidence>
<dbReference type="PANTHER" id="PTHR14950:SF37">
    <property type="entry name" value="ENDORIBONUCLEASE DICER"/>
    <property type="match status" value="1"/>
</dbReference>
<dbReference type="InterPro" id="IPR000999">
    <property type="entry name" value="RNase_III_dom"/>
</dbReference>
<dbReference type="Pfam" id="PF03368">
    <property type="entry name" value="Dicer_dimer"/>
    <property type="match status" value="1"/>
</dbReference>
<dbReference type="SMART" id="SM00487">
    <property type="entry name" value="DEXDc"/>
    <property type="match status" value="1"/>
</dbReference>
<evidence type="ECO:0000256" key="6">
    <source>
        <dbReference type="ARBA" id="ARBA00022741"/>
    </source>
</evidence>
<feature type="region of interest" description="Disordered" evidence="16">
    <location>
        <begin position="1064"/>
        <end position="1121"/>
    </location>
</feature>
<evidence type="ECO:0000256" key="11">
    <source>
        <dbReference type="ARBA" id="ARBA00022842"/>
    </source>
</evidence>